<reference evidence="1 2" key="1">
    <citation type="submission" date="2019-01" db="EMBL/GenBank/DDBJ databases">
        <title>Genome sequencing of the rare red list fungi Fomitopsis rosea.</title>
        <authorList>
            <person name="Buettner E."/>
            <person name="Kellner H."/>
        </authorList>
    </citation>
    <scope>NUCLEOTIDE SEQUENCE [LARGE SCALE GENOMIC DNA]</scope>
    <source>
        <strain evidence="1 2">DSM 105464</strain>
    </source>
</reference>
<evidence type="ECO:0000313" key="1">
    <source>
        <dbReference type="EMBL" id="TFY54362.1"/>
    </source>
</evidence>
<dbReference type="Proteomes" id="UP000298390">
    <property type="component" value="Unassembled WGS sequence"/>
</dbReference>
<proteinExistence type="predicted"/>
<sequence>MLVTLYLLKGIAALRSILILTAGASASWYSQYIDSPTIGPGPLIMVVSCILSATLIPLPPDEPILPEFIQLSLWGIHVEDAVLPLCSRESEMSLSAAMSPSEFDALPDAIDGSAVPNTSSVPMSAAPAVDVPELNWVIPEVPTIRGFKAKATQPDSVTYFGDLYTTRFEVYEHSLIWNNALRSAASEGDVVPPLWRYRFPLISFRKLCLSKGEYPYAGHFHFCLIWAMRASTLVVILWDTLLTLFPVPRHVLAACRSCRNALRRMIIARRQREFRRLHNRR</sequence>
<name>A0A4Y9XX55_9APHY</name>
<gene>
    <name evidence="1" type="ORF">EVJ58_g8912</name>
</gene>
<comment type="caution">
    <text evidence="1">The sequence shown here is derived from an EMBL/GenBank/DDBJ whole genome shotgun (WGS) entry which is preliminary data.</text>
</comment>
<dbReference type="EMBL" id="SEKV01000706">
    <property type="protein sequence ID" value="TFY54362.1"/>
    <property type="molecule type" value="Genomic_DNA"/>
</dbReference>
<evidence type="ECO:0000313" key="2">
    <source>
        <dbReference type="Proteomes" id="UP000298390"/>
    </source>
</evidence>
<accession>A0A4Y9XX55</accession>
<organism evidence="1 2">
    <name type="scientific">Rhodofomes roseus</name>
    <dbReference type="NCBI Taxonomy" id="34475"/>
    <lineage>
        <taxon>Eukaryota</taxon>
        <taxon>Fungi</taxon>
        <taxon>Dikarya</taxon>
        <taxon>Basidiomycota</taxon>
        <taxon>Agaricomycotina</taxon>
        <taxon>Agaricomycetes</taxon>
        <taxon>Polyporales</taxon>
        <taxon>Rhodofomes</taxon>
    </lineage>
</organism>
<protein>
    <submittedName>
        <fullName evidence="1">Uncharacterized protein</fullName>
    </submittedName>
</protein>
<dbReference type="AlphaFoldDB" id="A0A4Y9XX55"/>